<dbReference type="CAZy" id="GT2">
    <property type="family name" value="Glycosyltransferase Family 2"/>
</dbReference>
<dbReference type="Gene3D" id="3.90.550.10">
    <property type="entry name" value="Spore Coat Polysaccharide Biosynthesis Protein SpsA, Chain A"/>
    <property type="match status" value="1"/>
</dbReference>
<dbReference type="InterPro" id="IPR029044">
    <property type="entry name" value="Nucleotide-diphossugar_trans"/>
</dbReference>
<proteinExistence type="inferred from homology"/>
<dbReference type="SUPFAM" id="SSF53448">
    <property type="entry name" value="Nucleotide-diphospho-sugar transferases"/>
    <property type="match status" value="1"/>
</dbReference>
<dbReference type="RefSeq" id="WP_003219635.1">
    <property type="nucleotide sequence ID" value="NZ_CP118021.1"/>
</dbReference>
<dbReference type="GO" id="GO:0016758">
    <property type="term" value="F:hexosyltransferase activity"/>
    <property type="evidence" value="ECO:0007669"/>
    <property type="project" value="UniProtKB-ARBA"/>
</dbReference>
<organism evidence="3">
    <name type="scientific">Bacillus spizizenii</name>
    <name type="common">Bacillus subtilis subsp. spizizenii</name>
    <dbReference type="NCBI Taxonomy" id="96241"/>
    <lineage>
        <taxon>Bacteria</taxon>
        <taxon>Bacillati</taxon>
        <taxon>Bacillota</taxon>
        <taxon>Bacilli</taxon>
        <taxon>Bacillales</taxon>
        <taxon>Bacillaceae</taxon>
        <taxon>Bacillus</taxon>
    </lineage>
</organism>
<dbReference type="AlphaFoldDB" id="B7ZDL2"/>
<reference evidence="3" key="1">
    <citation type="submission" date="2006-04" db="EMBL/GenBank/DDBJ databases">
        <title>Bacillus subtilis W23 teichoic and teichuronic acid gene cluster.</title>
        <authorList>
            <person name="Lazarevic V."/>
            <person name="Soldo B."/>
            <person name="Karamata D."/>
        </authorList>
    </citation>
    <scope>NUCLEOTIDE SEQUENCE</scope>
    <source>
        <strain evidence="3">W23</strain>
    </source>
</reference>
<feature type="domain" description="Glycosyltransferase 2-like" evidence="2">
    <location>
        <begin position="4"/>
        <end position="172"/>
    </location>
</feature>
<evidence type="ECO:0000313" key="3">
    <source>
        <dbReference type="EMBL" id="CAJ97401.1"/>
    </source>
</evidence>
<evidence type="ECO:0000259" key="2">
    <source>
        <dbReference type="Pfam" id="PF00535"/>
    </source>
</evidence>
<reference evidence="3" key="2">
    <citation type="submission" date="2006-04" db="EMBL/GenBank/DDBJ databases">
        <title>Minor teichoic acid of Bacillus subtilis W23.</title>
        <authorList>
            <person name="Soldo B."/>
            <person name="Freymond P.P."/>
            <person name="Karamata D."/>
            <person name="Lazarevic V."/>
        </authorList>
    </citation>
    <scope>NUCLEOTIDE SEQUENCE</scope>
    <source>
        <strain evidence="3">W23</strain>
    </source>
</reference>
<dbReference type="EMBL" id="AM260209">
    <property type="protein sequence ID" value="CAJ97401.1"/>
    <property type="molecule type" value="Genomic_DNA"/>
</dbReference>
<comment type="similarity">
    <text evidence="1">Belongs to the glycosyltransferase 2 family.</text>
</comment>
<dbReference type="PANTHER" id="PTHR22916:SF3">
    <property type="entry name" value="UDP-GLCNAC:BETAGAL BETA-1,3-N-ACETYLGLUCOSAMINYLTRANSFERASE-LIKE PROTEIN 1"/>
    <property type="match status" value="1"/>
</dbReference>
<evidence type="ECO:0000256" key="1">
    <source>
        <dbReference type="ARBA" id="ARBA00006739"/>
    </source>
</evidence>
<protein>
    <submittedName>
        <fullName evidence="3">GgnA protein</fullName>
    </submittedName>
</protein>
<dbReference type="PANTHER" id="PTHR22916">
    <property type="entry name" value="GLYCOSYLTRANSFERASE"/>
    <property type="match status" value="1"/>
</dbReference>
<dbReference type="InterPro" id="IPR001173">
    <property type="entry name" value="Glyco_trans_2-like"/>
</dbReference>
<dbReference type="Pfam" id="PF00535">
    <property type="entry name" value="Glycos_transf_2"/>
    <property type="match status" value="1"/>
</dbReference>
<name>B7ZDL2_BACSC</name>
<dbReference type="CDD" id="cd00761">
    <property type="entry name" value="Glyco_tranf_GTA_type"/>
    <property type="match status" value="1"/>
</dbReference>
<accession>B7ZDL2</accession>
<sequence>MLFSIVMPVYNSGSYLREAIESIIDQTINFEKNIEIILVENNSTDNSKNICEEYATAFPNNIKIIYQDTPNVSLARNNGLKACEDSEFIGFIDSDDKVSLNAITKVLKFFEKHTDINLAVLPLFFFDNKNGEHSLNYRFKSNKNIVNITDNYSAIHYHIGGTFFRKKAIERLGIAFNEQMDFWEDVLFINTFLIKEQKYGLIPDAKYFYRKRKEEDSLVDTSWSKKNRYTFLLTNGYGEMIKRSLEEYGEVIPYIQCLILNHVKLFIFQKNNNLIYEVLDEIEQREFFKQLYHILKYIDEKLIINQKMKTYLKEYLISFKRWGYPVNKLIQIGNLENEKIIITSWKVNKLSIELTVSFSNEESAINDKNNVYVSYGRKFIKAKLINEQKQKNIVIWRTTVRDRKYSSYQIKLPLGVIFFRFIVEKDNNYINLQKVNVLNKFFKKLIRT</sequence>
<gene>
    <name evidence="3" type="primary">ggnA</name>
</gene>